<protein>
    <submittedName>
        <fullName evidence="2">Uncharacterized protein</fullName>
    </submittedName>
</protein>
<feature type="region of interest" description="Disordered" evidence="1">
    <location>
        <begin position="814"/>
        <end position="876"/>
    </location>
</feature>
<accession>E1F7C7</accession>
<feature type="region of interest" description="Disordered" evidence="1">
    <location>
        <begin position="529"/>
        <end position="553"/>
    </location>
</feature>
<organism evidence="2 3">
    <name type="scientific">Giardia intestinalis (strain P15)</name>
    <name type="common">Giardia lamblia</name>
    <dbReference type="NCBI Taxonomy" id="658858"/>
    <lineage>
        <taxon>Eukaryota</taxon>
        <taxon>Metamonada</taxon>
        <taxon>Diplomonadida</taxon>
        <taxon>Hexamitidae</taxon>
        <taxon>Giardiinae</taxon>
        <taxon>Giardia</taxon>
    </lineage>
</organism>
<dbReference type="EMBL" id="ACVC01000215">
    <property type="protein sequence ID" value="EFO61676.1"/>
    <property type="molecule type" value="Genomic_DNA"/>
</dbReference>
<gene>
    <name evidence="2" type="ORF">GLP15_1729</name>
</gene>
<dbReference type="AlphaFoldDB" id="E1F7C7"/>
<dbReference type="OrthoDB" id="10254905at2759"/>
<reference evidence="2 3" key="1">
    <citation type="journal article" date="2010" name="BMC Genomics">
        <title>Genome analysis and comparative genomics of a Giardia intestinalis assemblage E isolate.</title>
        <authorList>
            <person name="Jerlstrom-Hultqvist J."/>
            <person name="Franzen O."/>
            <person name="Ankarklev J."/>
            <person name="Xu F."/>
            <person name="Nohynkova E."/>
            <person name="Andersson J.O."/>
            <person name="Svard S.G."/>
            <person name="Andersson B."/>
        </authorList>
    </citation>
    <scope>NUCLEOTIDE SEQUENCE [LARGE SCALE GENOMIC DNA]</scope>
    <source>
        <strain evidence="2 3">P15</strain>
    </source>
</reference>
<dbReference type="Proteomes" id="UP000008974">
    <property type="component" value="Unassembled WGS sequence"/>
</dbReference>
<proteinExistence type="predicted"/>
<comment type="caution">
    <text evidence="2">The sequence shown here is derived from an EMBL/GenBank/DDBJ whole genome shotgun (WGS) entry which is preliminary data.</text>
</comment>
<sequence length="909" mass="100390">MYQSSSDSEIETPPRIVRLQKPQQLFARSFVNVYYEITSSFSLLFTGVINNSIVYGKGLKMEQASTLCPCTPNIKQAIIVGNVYVLRTINSLAIYSDAGVHLLDLDGTYTHIEALSPHFFAALENESDSLLLKVYDTTGMLLYQRHSPTIGSPYSFSADSSAAPKCKIISSYSTVQKGVTDICISLTDVLIVLHVVTIQHNTVYYRTRAKSKPFRSPNLPTNSKMKCKIEPFVNELHSGLLCSFELSFNRLAFEIVGVSVEGPTVPSDAASVSSSSLGSDLGSLEEHNVRIFIHDIKQHHILSFVINVSTVEPLKTQSKHAIDTSTMKLSAGNFRILKNGIENRLFFNEYDNSLIDFSRNKRYSFQEKPYPSGLQDSAALVLFHPNYNMNKCTLAMVNPQSVSNVQLLMETSIPTRTNQSIMTFDRLATGNAAIPVENLFSNTIGPPKVSTLSANLNSPLFIKQRVPSPKTDPIDVIDVLSVVLDDASQLPSHGDISSPTLNQAKEALLPSCKSDSALREVVSLKSRLPGSSNTVSIHPHNKQGTPGQQHQQASVAPAFPLNVAERIEKNIQKEMAAGLSCISDILAPKVPLEVKTASKLHDISVKLDKISKTIEELATKLVTTLKKEQKSSRVEAATRTMEALLSKDFHCRYENLSLKEDTPSAVQDPDIVHPLLHTLDEICAMIPRETQENIIPELPDGVSTQSLLIQYIHSVVFRETTLVTARMLHTFEREFAFRMNERIKEMVALVESRTVNMIRESISSCIKKCQQMKVSSEPKQSGASQQHNASNDDRVLQELIGRVTACEQQIRQISSKLHKPTEQPKPHNSVPQTVMPEPLPVQRLTISKTTGPLQSPPPPEPLHTSLSLWPTGHAASAPVTPQLSFQGSTVTIPRPDLTLTISKTKPPEL</sequence>
<evidence type="ECO:0000256" key="1">
    <source>
        <dbReference type="SAM" id="MobiDB-lite"/>
    </source>
</evidence>
<dbReference type="VEuPathDB" id="GiardiaDB:GLP15_1729"/>
<evidence type="ECO:0000313" key="2">
    <source>
        <dbReference type="EMBL" id="EFO61676.1"/>
    </source>
</evidence>
<name>E1F7C7_GIAIA</name>
<evidence type="ECO:0000313" key="3">
    <source>
        <dbReference type="Proteomes" id="UP000008974"/>
    </source>
</evidence>
<dbReference type="OMA" id="FRMNERI"/>